<keyword evidence="3" id="KW-1185">Reference proteome</keyword>
<protein>
    <submittedName>
        <fullName evidence="2">Uncharacterized protein</fullName>
    </submittedName>
</protein>
<dbReference type="Proteomes" id="UP001501116">
    <property type="component" value="Unassembled WGS sequence"/>
</dbReference>
<gene>
    <name evidence="2" type="ORF">GCM10009754_71290</name>
</gene>
<reference evidence="2 3" key="1">
    <citation type="journal article" date="2019" name="Int. J. Syst. Evol. Microbiol.">
        <title>The Global Catalogue of Microorganisms (GCM) 10K type strain sequencing project: providing services to taxonomists for standard genome sequencing and annotation.</title>
        <authorList>
            <consortium name="The Broad Institute Genomics Platform"/>
            <consortium name="The Broad Institute Genome Sequencing Center for Infectious Disease"/>
            <person name="Wu L."/>
            <person name="Ma J."/>
        </authorList>
    </citation>
    <scope>NUCLEOTIDE SEQUENCE [LARGE SCALE GENOMIC DNA]</scope>
    <source>
        <strain evidence="2 3">JCM 14545</strain>
    </source>
</reference>
<feature type="compositionally biased region" description="Low complexity" evidence="1">
    <location>
        <begin position="1"/>
        <end position="30"/>
    </location>
</feature>
<sequence>MRASPFASGGSGSGDAQVSAAAKTATTSTARPVLARGEWPVVTVSMPVIQSQGT</sequence>
<evidence type="ECO:0000256" key="1">
    <source>
        <dbReference type="SAM" id="MobiDB-lite"/>
    </source>
</evidence>
<organism evidence="2 3">
    <name type="scientific">Amycolatopsis minnesotensis</name>
    <dbReference type="NCBI Taxonomy" id="337894"/>
    <lineage>
        <taxon>Bacteria</taxon>
        <taxon>Bacillati</taxon>
        <taxon>Actinomycetota</taxon>
        <taxon>Actinomycetes</taxon>
        <taxon>Pseudonocardiales</taxon>
        <taxon>Pseudonocardiaceae</taxon>
        <taxon>Amycolatopsis</taxon>
    </lineage>
</organism>
<evidence type="ECO:0000313" key="2">
    <source>
        <dbReference type="EMBL" id="GAA1983849.1"/>
    </source>
</evidence>
<feature type="region of interest" description="Disordered" evidence="1">
    <location>
        <begin position="1"/>
        <end position="35"/>
    </location>
</feature>
<comment type="caution">
    <text evidence="2">The sequence shown here is derived from an EMBL/GenBank/DDBJ whole genome shotgun (WGS) entry which is preliminary data.</text>
</comment>
<accession>A0ABN2SC95</accession>
<dbReference type="EMBL" id="BAAANN010000039">
    <property type="protein sequence ID" value="GAA1983849.1"/>
    <property type="molecule type" value="Genomic_DNA"/>
</dbReference>
<proteinExistence type="predicted"/>
<name>A0ABN2SC95_9PSEU</name>
<evidence type="ECO:0000313" key="3">
    <source>
        <dbReference type="Proteomes" id="UP001501116"/>
    </source>
</evidence>